<organism evidence="6 7">
    <name type="scientific">Fictibacillus marinisediminis</name>
    <dbReference type="NCBI Taxonomy" id="2878389"/>
    <lineage>
        <taxon>Bacteria</taxon>
        <taxon>Bacillati</taxon>
        <taxon>Bacillota</taxon>
        <taxon>Bacilli</taxon>
        <taxon>Bacillales</taxon>
        <taxon>Fictibacillaceae</taxon>
        <taxon>Fictibacillus</taxon>
    </lineage>
</organism>
<dbReference type="EC" id="3.1.26.-" evidence="4"/>
<keyword evidence="4" id="KW-0460">Magnesium</keyword>
<dbReference type="Proteomes" id="UP001139011">
    <property type="component" value="Unassembled WGS sequence"/>
</dbReference>
<feature type="active site" evidence="4">
    <location>
        <position position="23"/>
    </location>
</feature>
<feature type="domain" description="RNase III" evidence="5">
    <location>
        <begin position="3"/>
        <end position="133"/>
    </location>
</feature>
<keyword evidence="3 4" id="KW-0378">Hydrolase</keyword>
<dbReference type="EMBL" id="JAIWJX010000002">
    <property type="protein sequence ID" value="MCK6255170.1"/>
    <property type="molecule type" value="Genomic_DNA"/>
</dbReference>
<keyword evidence="7" id="KW-1185">Reference proteome</keyword>
<evidence type="ECO:0000313" key="7">
    <source>
        <dbReference type="Proteomes" id="UP001139011"/>
    </source>
</evidence>
<dbReference type="GO" id="GO:0006364">
    <property type="term" value="P:rRNA processing"/>
    <property type="evidence" value="ECO:0007669"/>
    <property type="project" value="UniProtKB-UniRule"/>
</dbReference>
<dbReference type="RefSeq" id="WP_248251070.1">
    <property type="nucleotide sequence ID" value="NZ_JAIWJX010000002.1"/>
</dbReference>
<comment type="function">
    <text evidence="4">Involved in correct processing of both the 5' and 3' ends of 23S rRNA precursor. Processes 30S rRNA precursor transcript even in absence of ribonuclease 3 (Rnc); Rnc processes 30S rRNA into smaller rRNA precursors.</text>
</comment>
<evidence type="ECO:0000259" key="5">
    <source>
        <dbReference type="SMART" id="SM00535"/>
    </source>
</evidence>
<keyword evidence="4" id="KW-0694">RNA-binding</keyword>
<dbReference type="Gene3D" id="1.10.1520.10">
    <property type="entry name" value="Ribonuclease III domain"/>
    <property type="match status" value="1"/>
</dbReference>
<keyword evidence="1 4" id="KW-0540">Nuclease</keyword>
<dbReference type="InterPro" id="IPR008226">
    <property type="entry name" value="Mini3_fam"/>
</dbReference>
<dbReference type="Pfam" id="PF00636">
    <property type="entry name" value="Ribonuclease_3"/>
    <property type="match status" value="1"/>
</dbReference>
<comment type="similarity">
    <text evidence="4">Belongs to the MrnC RNase family.</text>
</comment>
<dbReference type="GO" id="GO:0004525">
    <property type="term" value="F:ribonuclease III activity"/>
    <property type="evidence" value="ECO:0007669"/>
    <property type="project" value="InterPro"/>
</dbReference>
<reference evidence="6" key="1">
    <citation type="submission" date="2021-09" db="EMBL/GenBank/DDBJ databases">
        <title>Genome analysis of Fictibacillus sp. KIGAM418 isolated from marine sediment.</title>
        <authorList>
            <person name="Seo M.-J."/>
            <person name="Cho E.-S."/>
            <person name="Hwang C.Y."/>
        </authorList>
    </citation>
    <scope>NUCLEOTIDE SEQUENCE</scope>
    <source>
        <strain evidence="6">KIGAM418</strain>
    </source>
</reference>
<evidence type="ECO:0000256" key="4">
    <source>
        <dbReference type="HAMAP-Rule" id="MF_01468"/>
    </source>
</evidence>
<comment type="cofactor">
    <cofactor evidence="4">
        <name>Mg(2+)</name>
        <dbReference type="ChEBI" id="CHEBI:18420"/>
    </cofactor>
</comment>
<sequence>MGRQISSSDIKQLNGMTLAYMGDAVLETFVRHHLIHTGQVKPNRLHTLATKYVSAKAQASVVLRLLEEKFFDEEEVSVIMRGRNAKQGSVPKNTDVQTYRYGTGFEAIIGYHHLLGNEERLQTIFEKVVSFVEQAGEGGKK</sequence>
<evidence type="ECO:0000313" key="6">
    <source>
        <dbReference type="EMBL" id="MCK6255170.1"/>
    </source>
</evidence>
<dbReference type="GO" id="GO:0019843">
    <property type="term" value="F:rRNA binding"/>
    <property type="evidence" value="ECO:0007669"/>
    <property type="project" value="UniProtKB-UniRule"/>
</dbReference>
<keyword evidence="4" id="KW-0963">Cytoplasm</keyword>
<dbReference type="SUPFAM" id="SSF69065">
    <property type="entry name" value="RNase III domain-like"/>
    <property type="match status" value="1"/>
</dbReference>
<protein>
    <recommendedName>
        <fullName evidence="4">Mini-ribonuclease 3</fullName>
        <shortName evidence="4">Mini-3</shortName>
        <shortName evidence="4">Mini-RNase 3</shortName>
        <ecNumber evidence="4">3.1.26.-</ecNumber>
    </recommendedName>
    <alternativeName>
        <fullName evidence="4">Mini-RNase III</fullName>
        <shortName evidence="4">Mini-III</shortName>
    </alternativeName>
</protein>
<dbReference type="InterPro" id="IPR036389">
    <property type="entry name" value="RNase_III_sf"/>
</dbReference>
<dbReference type="CDD" id="cd00593">
    <property type="entry name" value="RIBOc"/>
    <property type="match status" value="1"/>
</dbReference>
<keyword evidence="4" id="KW-0690">Ribosome biogenesis</keyword>
<dbReference type="PANTHER" id="PTHR34276:SF1">
    <property type="entry name" value="MINI-RIBONUCLEASE 3"/>
    <property type="match status" value="1"/>
</dbReference>
<accession>A0A9X1X8M8</accession>
<dbReference type="SMART" id="SM00535">
    <property type="entry name" value="RIBOc"/>
    <property type="match status" value="1"/>
</dbReference>
<evidence type="ECO:0000256" key="3">
    <source>
        <dbReference type="ARBA" id="ARBA00022801"/>
    </source>
</evidence>
<keyword evidence="4" id="KW-0699">rRNA-binding</keyword>
<evidence type="ECO:0000256" key="1">
    <source>
        <dbReference type="ARBA" id="ARBA00022722"/>
    </source>
</evidence>
<comment type="caution">
    <text evidence="6">The sequence shown here is derived from an EMBL/GenBank/DDBJ whole genome shotgun (WGS) entry which is preliminary data.</text>
</comment>
<dbReference type="AlphaFoldDB" id="A0A9X1X8M8"/>
<keyword evidence="4" id="KW-0698">rRNA processing</keyword>
<gene>
    <name evidence="4" type="primary">mrnC</name>
    <name evidence="6" type="ORF">LCY76_00680</name>
</gene>
<comment type="subcellular location">
    <subcellularLocation>
        <location evidence="4">Cytoplasm</location>
    </subcellularLocation>
</comment>
<dbReference type="GO" id="GO:0005737">
    <property type="term" value="C:cytoplasm"/>
    <property type="evidence" value="ECO:0007669"/>
    <property type="project" value="UniProtKB-SubCell"/>
</dbReference>
<keyword evidence="2 4" id="KW-0255">Endonuclease</keyword>
<dbReference type="PIRSF" id="PIRSF005520">
    <property type="entry name" value="UCP005520"/>
    <property type="match status" value="1"/>
</dbReference>
<dbReference type="PANTHER" id="PTHR34276">
    <property type="entry name" value="MINI-RIBONUCLEASE 3"/>
    <property type="match status" value="1"/>
</dbReference>
<evidence type="ECO:0000256" key="2">
    <source>
        <dbReference type="ARBA" id="ARBA00022759"/>
    </source>
</evidence>
<comment type="subunit">
    <text evidence="4">Homodimer.</text>
</comment>
<name>A0A9X1X8M8_9BACL</name>
<dbReference type="HAMAP" id="MF_01468">
    <property type="entry name" value="RNase_Mini_III"/>
    <property type="match status" value="1"/>
</dbReference>
<dbReference type="InterPro" id="IPR000999">
    <property type="entry name" value="RNase_III_dom"/>
</dbReference>
<proteinExistence type="inferred from homology"/>